<feature type="chain" id="PRO_5008110186" evidence="2">
    <location>
        <begin position="25"/>
        <end position="133"/>
    </location>
</feature>
<reference evidence="3" key="2">
    <citation type="submission" date="2016-05" db="EMBL/GenBank/DDBJ databases">
        <title>Comparative analysis highlights variable genome content of wheat rusts and divergence of the mating loci.</title>
        <authorList>
            <person name="Cuomo C.A."/>
            <person name="Bakkeren G."/>
            <person name="Szabo L."/>
            <person name="Khalil H."/>
            <person name="Joly D."/>
            <person name="Goldberg J."/>
            <person name="Young S."/>
            <person name="Zeng Q."/>
            <person name="Fellers J."/>
        </authorList>
    </citation>
    <scope>NUCLEOTIDE SEQUENCE [LARGE SCALE GENOMIC DNA]</scope>
    <source>
        <strain evidence="3">1-1 BBBD Race 1</strain>
    </source>
</reference>
<evidence type="ECO:0000313" key="4">
    <source>
        <dbReference type="EnsemblFungi" id="PTTG_26864-t43_1-p1"/>
    </source>
</evidence>
<evidence type="ECO:0000256" key="1">
    <source>
        <dbReference type="SAM" id="MobiDB-lite"/>
    </source>
</evidence>
<keyword evidence="5" id="KW-1185">Reference proteome</keyword>
<reference evidence="4 5" key="3">
    <citation type="journal article" date="2017" name="G3 (Bethesda)">
        <title>Comparative analysis highlights variable genome content of wheat rusts and divergence of the mating loci.</title>
        <authorList>
            <person name="Cuomo C.A."/>
            <person name="Bakkeren G."/>
            <person name="Khalil H.B."/>
            <person name="Panwar V."/>
            <person name="Joly D."/>
            <person name="Linning R."/>
            <person name="Sakthikumar S."/>
            <person name="Song X."/>
            <person name="Adiconis X."/>
            <person name="Fan L."/>
            <person name="Goldberg J.M."/>
            <person name="Levin J.Z."/>
            <person name="Young S."/>
            <person name="Zeng Q."/>
            <person name="Anikster Y."/>
            <person name="Bruce M."/>
            <person name="Wang M."/>
            <person name="Yin C."/>
            <person name="McCallum B."/>
            <person name="Szabo L.J."/>
            <person name="Hulbert S."/>
            <person name="Chen X."/>
            <person name="Fellers J.P."/>
        </authorList>
    </citation>
    <scope>NUCLEOTIDE SEQUENCE</scope>
    <source>
        <strain evidence="5">Isolate 1-1 / race 1 (BBBD)</strain>
        <strain evidence="4">isolate 1-1 / race 1 (BBBD)</strain>
    </source>
</reference>
<feature type="signal peptide" evidence="2">
    <location>
        <begin position="1"/>
        <end position="24"/>
    </location>
</feature>
<evidence type="ECO:0000256" key="2">
    <source>
        <dbReference type="SAM" id="SignalP"/>
    </source>
</evidence>
<reference evidence="3" key="1">
    <citation type="submission" date="2009-11" db="EMBL/GenBank/DDBJ databases">
        <authorList>
            <consortium name="The Broad Institute Genome Sequencing Platform"/>
            <person name="Ward D."/>
            <person name="Feldgarden M."/>
            <person name="Earl A."/>
            <person name="Young S.K."/>
            <person name="Zeng Q."/>
            <person name="Koehrsen M."/>
            <person name="Alvarado L."/>
            <person name="Berlin A."/>
            <person name="Bochicchio J."/>
            <person name="Borenstein D."/>
            <person name="Chapman S.B."/>
            <person name="Chen Z."/>
            <person name="Engels R."/>
            <person name="Freedman E."/>
            <person name="Gellesch M."/>
            <person name="Goldberg J."/>
            <person name="Griggs A."/>
            <person name="Gujja S."/>
            <person name="Heilman E."/>
            <person name="Heiman D."/>
            <person name="Hepburn T."/>
            <person name="Howarth C."/>
            <person name="Jen D."/>
            <person name="Larson L."/>
            <person name="Lewis B."/>
            <person name="Mehta T."/>
            <person name="Park D."/>
            <person name="Pearson M."/>
            <person name="Roberts A."/>
            <person name="Saif S."/>
            <person name="Shea T."/>
            <person name="Shenoy N."/>
            <person name="Sisk P."/>
            <person name="Stolte C."/>
            <person name="Sykes S."/>
            <person name="Thomson T."/>
            <person name="Walk T."/>
            <person name="White J."/>
            <person name="Yandava C."/>
            <person name="Izard J."/>
            <person name="Baranova O.V."/>
            <person name="Blanton J.M."/>
            <person name="Tanner A.C."/>
            <person name="Dewhirst F.E."/>
            <person name="Haas B."/>
            <person name="Nusbaum C."/>
            <person name="Birren B."/>
        </authorList>
    </citation>
    <scope>NUCLEOTIDE SEQUENCE [LARGE SCALE GENOMIC DNA]</scope>
    <source>
        <strain evidence="3">1-1 BBBD Race 1</strain>
    </source>
</reference>
<dbReference type="Proteomes" id="UP000005240">
    <property type="component" value="Unassembled WGS sequence"/>
</dbReference>
<dbReference type="OrthoDB" id="2506656at2759"/>
<evidence type="ECO:0000313" key="5">
    <source>
        <dbReference type="Proteomes" id="UP000005240"/>
    </source>
</evidence>
<accession>A0A180GR79</accession>
<keyword evidence="2" id="KW-0732">Signal</keyword>
<reference evidence="4" key="4">
    <citation type="submission" date="2025-05" db="UniProtKB">
        <authorList>
            <consortium name="EnsemblFungi"/>
        </authorList>
    </citation>
    <scope>IDENTIFICATION</scope>
    <source>
        <strain evidence="4">isolate 1-1 / race 1 (BBBD)</strain>
    </source>
</reference>
<evidence type="ECO:0000313" key="3">
    <source>
        <dbReference type="EMBL" id="OAV94899.1"/>
    </source>
</evidence>
<dbReference type="AlphaFoldDB" id="A0A180GR79"/>
<feature type="region of interest" description="Disordered" evidence="1">
    <location>
        <begin position="108"/>
        <end position="133"/>
    </location>
</feature>
<proteinExistence type="predicted"/>
<dbReference type="EMBL" id="ADAS02000035">
    <property type="protein sequence ID" value="OAV94899.1"/>
    <property type="molecule type" value="Genomic_DNA"/>
</dbReference>
<name>A0A180GR79_PUCT1</name>
<sequence length="133" mass="13669">MQFSTRYICLIAAIMNTPLLQVLAHTSHASGAVTGDASDPMSEVWDYDASKSYAKRQIGSAPGGKAPDTSGLQSNIINAINGFLNEPVPESATGTVFQLVVQYLEKASQGAGGGTAGTAAKGKVGGKPGKRSR</sequence>
<dbReference type="VEuPathDB" id="FungiDB:PTTG_26864"/>
<gene>
    <name evidence="3" type="ORF">PTTG_26864</name>
</gene>
<dbReference type="EnsemblFungi" id="PTTG_26864-t43_1">
    <property type="protein sequence ID" value="PTTG_26864-t43_1-p1"/>
    <property type="gene ID" value="PTTG_26864"/>
</dbReference>
<organism evidence="3">
    <name type="scientific">Puccinia triticina (isolate 1-1 / race 1 (BBBD))</name>
    <name type="common">Brown leaf rust fungus</name>
    <dbReference type="NCBI Taxonomy" id="630390"/>
    <lineage>
        <taxon>Eukaryota</taxon>
        <taxon>Fungi</taxon>
        <taxon>Dikarya</taxon>
        <taxon>Basidiomycota</taxon>
        <taxon>Pucciniomycotina</taxon>
        <taxon>Pucciniomycetes</taxon>
        <taxon>Pucciniales</taxon>
        <taxon>Pucciniaceae</taxon>
        <taxon>Puccinia</taxon>
    </lineage>
</organism>
<protein>
    <submittedName>
        <fullName evidence="3 4">Uncharacterized protein</fullName>
    </submittedName>
</protein>